<dbReference type="PANTHER" id="PTHR43751:SF3">
    <property type="entry name" value="SULFATASE N-TERMINAL DOMAIN-CONTAINING PROTEIN"/>
    <property type="match status" value="1"/>
</dbReference>
<dbReference type="Gene3D" id="3.40.720.10">
    <property type="entry name" value="Alkaline Phosphatase, subunit A"/>
    <property type="match status" value="1"/>
</dbReference>
<reference evidence="3 4" key="1">
    <citation type="submission" date="2020-12" db="EMBL/GenBank/DDBJ databases">
        <title>Geomonas sp. Red259, isolated from paddy soil.</title>
        <authorList>
            <person name="Xu Z."/>
            <person name="Zhang Z."/>
            <person name="Masuda Y."/>
            <person name="Itoh H."/>
            <person name="Senoo K."/>
        </authorList>
    </citation>
    <scope>NUCLEOTIDE SEQUENCE [LARGE SCALE GENOMIC DNA]</scope>
    <source>
        <strain evidence="3 4">Red259</strain>
    </source>
</reference>
<evidence type="ECO:0000313" key="3">
    <source>
        <dbReference type="EMBL" id="MBJ6801947.1"/>
    </source>
</evidence>
<feature type="transmembrane region" description="Helical" evidence="1">
    <location>
        <begin position="12"/>
        <end position="31"/>
    </location>
</feature>
<evidence type="ECO:0000256" key="1">
    <source>
        <dbReference type="SAM" id="Phobius"/>
    </source>
</evidence>
<dbReference type="PANTHER" id="PTHR43751">
    <property type="entry name" value="SULFATASE"/>
    <property type="match status" value="1"/>
</dbReference>
<dbReference type="SUPFAM" id="SSF53649">
    <property type="entry name" value="Alkaline phosphatase-like"/>
    <property type="match status" value="1"/>
</dbReference>
<name>A0ABS0YW29_9BACT</name>
<dbReference type="Pfam" id="PF00884">
    <property type="entry name" value="Sulfatase"/>
    <property type="match status" value="1"/>
</dbReference>
<dbReference type="CDD" id="cd16148">
    <property type="entry name" value="sulfatase_like"/>
    <property type="match status" value="1"/>
</dbReference>
<keyword evidence="1" id="KW-1133">Transmembrane helix</keyword>
<feature type="transmembrane region" description="Helical" evidence="1">
    <location>
        <begin position="161"/>
        <end position="179"/>
    </location>
</feature>
<feature type="transmembrane region" description="Helical" evidence="1">
    <location>
        <begin position="95"/>
        <end position="116"/>
    </location>
</feature>
<sequence length="647" mass="72238">MPVSFPDRLLYLFRLWCCFLLLGVVPLDLVYRLDSLLLSLSPLQVAVNGAALGLIMVLLAAVIALPAAVCSLACSRLAAACGLRTDEQVGLLTEVTLFFLFACNFARVAKVFFLKIGYPINVSYFPLLAGSLLWGAVLYRSRGNFHAEARRLVEVVAGRRFIAAFTAAALVVTTLYAGAEAFREAPLPSAHLTPAANGKRPNMILITFDALSAEDMSLYGYHLPTTPNIDAFAKECYIFDNAVAAANWTKPGVASILTGKLPVTHRMINTSPWGNAPPQPDSLPAVLKRAGYTTSALCVNWNYAHPYVNGTYRYFDNKDFTGFDMSHVPPHQRPALYLTQLSLLLQSRLHLSAPFWFVEIYNGFAWYLDPRFPATRPTMPPHLIFDQARDLASRRDDNPFFLWLHTVPPHGPYLAGPFKGTFLPGDRFTDSMSQIRYGFFYDKKDQGAMNQIRLRYDENIRYADDEFGRYLRFLRESGRLDDSIVVICADHGESFSHGFFSHGLMPLYRPVLHIPLLIHLPGQKETRLLREAVSQTDVAPSLLDLAGCPVPPSMDGRSLRRELDGAPAASRPIFSMNLEGNPTKGHIVRGSVAVQEGSYKYIRYLGDGTELLFDVERDPKESRNLAGSESQRKERLRRLAAELLRQP</sequence>
<evidence type="ECO:0000313" key="4">
    <source>
        <dbReference type="Proteomes" id="UP000641025"/>
    </source>
</evidence>
<gene>
    <name evidence="3" type="ORF">JFN90_17605</name>
</gene>
<proteinExistence type="predicted"/>
<organism evidence="3 4">
    <name type="scientific">Geomonas propionica</name>
    <dbReference type="NCBI Taxonomy" id="2798582"/>
    <lineage>
        <taxon>Bacteria</taxon>
        <taxon>Pseudomonadati</taxon>
        <taxon>Thermodesulfobacteriota</taxon>
        <taxon>Desulfuromonadia</taxon>
        <taxon>Geobacterales</taxon>
        <taxon>Geobacteraceae</taxon>
        <taxon>Geomonas</taxon>
    </lineage>
</organism>
<feature type="transmembrane region" description="Helical" evidence="1">
    <location>
        <begin position="122"/>
        <end position="140"/>
    </location>
</feature>
<dbReference type="Proteomes" id="UP000641025">
    <property type="component" value="Unassembled WGS sequence"/>
</dbReference>
<dbReference type="EMBL" id="JAEMHK010000014">
    <property type="protein sequence ID" value="MBJ6801947.1"/>
    <property type="molecule type" value="Genomic_DNA"/>
</dbReference>
<dbReference type="InterPro" id="IPR052701">
    <property type="entry name" value="GAG_Ulvan_Degrading_Sulfatases"/>
</dbReference>
<keyword evidence="1" id="KW-0472">Membrane</keyword>
<keyword evidence="1" id="KW-0812">Transmembrane</keyword>
<feature type="domain" description="Sulfatase N-terminal" evidence="2">
    <location>
        <begin position="201"/>
        <end position="547"/>
    </location>
</feature>
<dbReference type="InterPro" id="IPR000917">
    <property type="entry name" value="Sulfatase_N"/>
</dbReference>
<protein>
    <submittedName>
        <fullName evidence="3">Sulfatase</fullName>
    </submittedName>
</protein>
<dbReference type="InterPro" id="IPR017850">
    <property type="entry name" value="Alkaline_phosphatase_core_sf"/>
</dbReference>
<dbReference type="RefSeq" id="WP_199396427.1">
    <property type="nucleotide sequence ID" value="NZ_JAEMHK010000014.1"/>
</dbReference>
<accession>A0ABS0YW29</accession>
<keyword evidence="4" id="KW-1185">Reference proteome</keyword>
<evidence type="ECO:0000259" key="2">
    <source>
        <dbReference type="Pfam" id="PF00884"/>
    </source>
</evidence>
<comment type="caution">
    <text evidence="3">The sequence shown here is derived from an EMBL/GenBank/DDBJ whole genome shotgun (WGS) entry which is preliminary data.</text>
</comment>
<feature type="transmembrane region" description="Helical" evidence="1">
    <location>
        <begin position="51"/>
        <end position="74"/>
    </location>
</feature>